<keyword evidence="2" id="KW-1185">Reference proteome</keyword>
<dbReference type="Proteomes" id="UP000233332">
    <property type="component" value="Unassembled WGS sequence"/>
</dbReference>
<protein>
    <submittedName>
        <fullName evidence="1">Uncharacterized protein</fullName>
    </submittedName>
</protein>
<gene>
    <name evidence="1" type="ORF">COO92_11390</name>
</gene>
<dbReference type="EMBL" id="NXGX01000004">
    <property type="protein sequence ID" value="PKR58340.1"/>
    <property type="molecule type" value="Genomic_DNA"/>
</dbReference>
<proteinExistence type="predicted"/>
<reference evidence="1 2" key="1">
    <citation type="submission" date="2017-09" db="EMBL/GenBank/DDBJ databases">
        <title>Biodiversity and function of Thalassospira species in the particle-attached aromatic-hydrocarbon-degrading consortia from the surface seawater of the China South Sea.</title>
        <authorList>
            <person name="Dong C."/>
            <person name="Lai Q."/>
            <person name="Shao Z."/>
        </authorList>
    </citation>
    <scope>NUCLEOTIDE SEQUENCE [LARGE SCALE GENOMIC DNA]</scope>
    <source>
        <strain evidence="1 2">139Z-12</strain>
    </source>
</reference>
<name>A0A2N3L6M6_9PROT</name>
<evidence type="ECO:0000313" key="1">
    <source>
        <dbReference type="EMBL" id="PKR58340.1"/>
    </source>
</evidence>
<accession>A0A2N3L6M6</accession>
<sequence>MTQLQTDIRNHRLISGQFGAITFGKWGIEFSDRHSFATLTDTPRNATHTDGTWHLSQGRWQATLQTTQTNQTSIVAHAQVTAFDDAPLQDAVLRMVFDKHDIAHGVIAGKTYQHRDTDKYRLFPLNQAPDVRLVGTDGREIIITLDTFDGAGRFAPYLYLRDRGDHWIIHARLLPINPVDHVWLRWANRFFTLSAPDPLARALWDMPGGQKMLWRLRERLGRHCPEIQAVPLNTVLTGQTLSLGVTCRFL</sequence>
<dbReference type="AlphaFoldDB" id="A0A2N3L6M6"/>
<dbReference type="RefSeq" id="WP_101302185.1">
    <property type="nucleotide sequence ID" value="NZ_NXGX01000004.1"/>
</dbReference>
<comment type="caution">
    <text evidence="1">The sequence shown here is derived from an EMBL/GenBank/DDBJ whole genome shotgun (WGS) entry which is preliminary data.</text>
</comment>
<organism evidence="1 2">
    <name type="scientific">Thalassospira lohafexi</name>
    <dbReference type="NCBI Taxonomy" id="744227"/>
    <lineage>
        <taxon>Bacteria</taxon>
        <taxon>Pseudomonadati</taxon>
        <taxon>Pseudomonadota</taxon>
        <taxon>Alphaproteobacteria</taxon>
        <taxon>Rhodospirillales</taxon>
        <taxon>Thalassospiraceae</taxon>
        <taxon>Thalassospira</taxon>
    </lineage>
</organism>
<evidence type="ECO:0000313" key="2">
    <source>
        <dbReference type="Proteomes" id="UP000233332"/>
    </source>
</evidence>